<keyword evidence="4 7" id="KW-0812">Transmembrane</keyword>
<protein>
    <submittedName>
        <fullName evidence="9">Glycosyltransferase</fullName>
    </submittedName>
</protein>
<comment type="caution">
    <text evidence="9">The sequence shown here is derived from an EMBL/GenBank/DDBJ whole genome shotgun (WGS) entry which is preliminary data.</text>
</comment>
<evidence type="ECO:0000256" key="6">
    <source>
        <dbReference type="ARBA" id="ARBA00023136"/>
    </source>
</evidence>
<sequence>MKKLISVIGPMFNEEGLVSEYCSQTLKVLEKLSDKYDYELILVDDGSSDRTYSNMMDEQRKHPHIGVVKLSRNFGLEGAVHGGIEVAKGDAVIVMDADLQDPPELIYRMIEMWEDGYDVVSGKRIERKSDSLFKKMSAWLFYKVTSAFSNRLVIEENAANYKLLNRRAIDEMKKLPEVNRIFRVLVPYVGLKAGNVEYARDIRTAGQTKYNLKSMIRYALDSLVGTTIEPLRFIMSLGFFTILLGILLTLSMLVMPVASKDTSLILAVLLYIAGAVFICLGLIGEYVGQILIEVKRRPASIIDLYSAPNAEHRE</sequence>
<dbReference type="Pfam" id="PF00535">
    <property type="entry name" value="Glycos_transf_2"/>
    <property type="match status" value="1"/>
</dbReference>
<keyword evidence="6 7" id="KW-0472">Membrane</keyword>
<dbReference type="OrthoDB" id="9807778at2"/>
<evidence type="ECO:0000313" key="9">
    <source>
        <dbReference type="EMBL" id="TDF96334.1"/>
    </source>
</evidence>
<evidence type="ECO:0000256" key="4">
    <source>
        <dbReference type="ARBA" id="ARBA00022692"/>
    </source>
</evidence>
<organism evidence="9 10">
    <name type="scientific">Paenibacillus piri</name>
    <dbReference type="NCBI Taxonomy" id="2547395"/>
    <lineage>
        <taxon>Bacteria</taxon>
        <taxon>Bacillati</taxon>
        <taxon>Bacillota</taxon>
        <taxon>Bacilli</taxon>
        <taxon>Bacillales</taxon>
        <taxon>Paenibacillaceae</taxon>
        <taxon>Paenibacillus</taxon>
    </lineage>
</organism>
<dbReference type="Gene3D" id="3.90.550.10">
    <property type="entry name" value="Spore Coat Polysaccharide Biosynthesis Protein SpsA, Chain A"/>
    <property type="match status" value="1"/>
</dbReference>
<dbReference type="Proteomes" id="UP000295636">
    <property type="component" value="Unassembled WGS sequence"/>
</dbReference>
<dbReference type="PANTHER" id="PTHR48090">
    <property type="entry name" value="UNDECAPRENYL-PHOSPHATE 4-DEOXY-4-FORMAMIDO-L-ARABINOSE TRANSFERASE-RELATED"/>
    <property type="match status" value="1"/>
</dbReference>
<dbReference type="PANTHER" id="PTHR48090:SF1">
    <property type="entry name" value="PROPHAGE BACTOPRENOL GLUCOSYL TRANSFERASE HOMOLOG"/>
    <property type="match status" value="1"/>
</dbReference>
<keyword evidence="3 9" id="KW-0808">Transferase</keyword>
<dbReference type="GO" id="GO:0016757">
    <property type="term" value="F:glycosyltransferase activity"/>
    <property type="evidence" value="ECO:0007669"/>
    <property type="project" value="UniProtKB-KW"/>
</dbReference>
<dbReference type="GO" id="GO:0005886">
    <property type="term" value="C:plasma membrane"/>
    <property type="evidence" value="ECO:0007669"/>
    <property type="project" value="TreeGrafter"/>
</dbReference>
<dbReference type="EMBL" id="SMRT01000008">
    <property type="protein sequence ID" value="TDF96334.1"/>
    <property type="molecule type" value="Genomic_DNA"/>
</dbReference>
<evidence type="ECO:0000256" key="5">
    <source>
        <dbReference type="ARBA" id="ARBA00022989"/>
    </source>
</evidence>
<accession>A0A4V2ZTA3</accession>
<dbReference type="InterPro" id="IPR029044">
    <property type="entry name" value="Nucleotide-diphossugar_trans"/>
</dbReference>
<gene>
    <name evidence="9" type="ORF">E1757_18310</name>
</gene>
<reference evidence="9 10" key="1">
    <citation type="submission" date="2019-03" db="EMBL/GenBank/DDBJ databases">
        <title>This is whole genome sequence of Paenibacillus sp MS74 strain.</title>
        <authorList>
            <person name="Trinh H.N."/>
        </authorList>
    </citation>
    <scope>NUCLEOTIDE SEQUENCE [LARGE SCALE GENOMIC DNA]</scope>
    <source>
        <strain evidence="9 10">MS74</strain>
    </source>
</reference>
<evidence type="ECO:0000256" key="3">
    <source>
        <dbReference type="ARBA" id="ARBA00022679"/>
    </source>
</evidence>
<name>A0A4V2ZTA3_9BACL</name>
<keyword evidence="2" id="KW-0328">Glycosyltransferase</keyword>
<dbReference type="AlphaFoldDB" id="A0A4V2ZTA3"/>
<evidence type="ECO:0000256" key="1">
    <source>
        <dbReference type="ARBA" id="ARBA00004141"/>
    </source>
</evidence>
<feature type="domain" description="Glycosyltransferase 2-like" evidence="8">
    <location>
        <begin position="6"/>
        <end position="171"/>
    </location>
</feature>
<dbReference type="InterPro" id="IPR001173">
    <property type="entry name" value="Glyco_trans_2-like"/>
</dbReference>
<keyword evidence="5 7" id="KW-1133">Transmembrane helix</keyword>
<dbReference type="SUPFAM" id="SSF53448">
    <property type="entry name" value="Nucleotide-diphospho-sugar transferases"/>
    <property type="match status" value="1"/>
</dbReference>
<dbReference type="InterPro" id="IPR050256">
    <property type="entry name" value="Glycosyltransferase_2"/>
</dbReference>
<evidence type="ECO:0000313" key="10">
    <source>
        <dbReference type="Proteomes" id="UP000295636"/>
    </source>
</evidence>
<proteinExistence type="predicted"/>
<feature type="transmembrane region" description="Helical" evidence="7">
    <location>
        <begin position="264"/>
        <end position="287"/>
    </location>
</feature>
<evidence type="ECO:0000259" key="8">
    <source>
        <dbReference type="Pfam" id="PF00535"/>
    </source>
</evidence>
<dbReference type="CDD" id="cd04187">
    <property type="entry name" value="DPM1_like_bac"/>
    <property type="match status" value="1"/>
</dbReference>
<evidence type="ECO:0000256" key="2">
    <source>
        <dbReference type="ARBA" id="ARBA00022676"/>
    </source>
</evidence>
<comment type="subcellular location">
    <subcellularLocation>
        <location evidence="1">Membrane</location>
        <topology evidence="1">Multi-pass membrane protein</topology>
    </subcellularLocation>
</comment>
<dbReference type="RefSeq" id="WP_133230667.1">
    <property type="nucleotide sequence ID" value="NZ_SMRT01000008.1"/>
</dbReference>
<evidence type="ECO:0000256" key="7">
    <source>
        <dbReference type="SAM" id="Phobius"/>
    </source>
</evidence>
<keyword evidence="10" id="KW-1185">Reference proteome</keyword>
<feature type="transmembrane region" description="Helical" evidence="7">
    <location>
        <begin position="237"/>
        <end position="258"/>
    </location>
</feature>